<dbReference type="Proteomes" id="UP000004810">
    <property type="component" value="Unassembled WGS sequence"/>
</dbReference>
<accession>J9DUV2</accession>
<reference evidence="2" key="1">
    <citation type="submission" date="2012-08" db="EMBL/GenBank/DDBJ databases">
        <title>The Genome Sequence of Wuchereria bancrofti.</title>
        <authorList>
            <person name="Nutman T.B."/>
            <person name="Fink D.L."/>
            <person name="Russ C."/>
            <person name="Young S."/>
            <person name="Zeng Q."/>
            <person name="Koehrsen M."/>
            <person name="Alvarado L."/>
            <person name="Berlin A."/>
            <person name="Chapman S.B."/>
            <person name="Chen Z."/>
            <person name="Freedman E."/>
            <person name="Gellesch M."/>
            <person name="Goldberg J."/>
            <person name="Griggs A."/>
            <person name="Gujja S."/>
            <person name="Heilman E.R."/>
            <person name="Heiman D."/>
            <person name="Hepburn T."/>
            <person name="Howarth C."/>
            <person name="Jen D."/>
            <person name="Larson L."/>
            <person name="Lewis B."/>
            <person name="Mehta T."/>
            <person name="Park D."/>
            <person name="Pearson M."/>
            <person name="Roberts A."/>
            <person name="Saif S."/>
            <person name="Shea T."/>
            <person name="Shenoy N."/>
            <person name="Sisk P."/>
            <person name="Stolte C."/>
            <person name="Sykes S."/>
            <person name="Walk T."/>
            <person name="White J."/>
            <person name="Yandava C."/>
            <person name="Haas B."/>
            <person name="Henn M.R."/>
            <person name="Nusbaum C."/>
            <person name="Birren B."/>
        </authorList>
    </citation>
    <scope>NUCLEOTIDE SEQUENCE [LARGE SCALE GENOMIC DNA]</scope>
    <source>
        <strain evidence="2">NA</strain>
    </source>
</reference>
<organism evidence="1 2">
    <name type="scientific">Wuchereria bancrofti</name>
    <dbReference type="NCBI Taxonomy" id="6293"/>
    <lineage>
        <taxon>Eukaryota</taxon>
        <taxon>Metazoa</taxon>
        <taxon>Ecdysozoa</taxon>
        <taxon>Nematoda</taxon>
        <taxon>Chromadorea</taxon>
        <taxon>Rhabditida</taxon>
        <taxon>Spirurina</taxon>
        <taxon>Spiruromorpha</taxon>
        <taxon>Filarioidea</taxon>
        <taxon>Onchocercidae</taxon>
        <taxon>Wuchereria</taxon>
    </lineage>
</organism>
<dbReference type="EMBL" id="ADBV01014035">
    <property type="protein sequence ID" value="EJW73453.1"/>
    <property type="molecule type" value="Genomic_DNA"/>
</dbReference>
<sequence length="50" mass="5425">MLTPIAFPLGLTAQSLSVFLTVTSAIDCFLLIYSNPNCKRRFCSATSAIK</sequence>
<dbReference type="PANTHER" id="PTHR47632:SF2">
    <property type="entry name" value="G-PROTEIN COUPLED RECEPTOR FRPR-1-RELATED"/>
    <property type="match status" value="1"/>
</dbReference>
<comment type="caution">
    <text evidence="1">The sequence shown here is derived from an EMBL/GenBank/DDBJ whole genome shotgun (WGS) entry which is preliminary data.</text>
</comment>
<protein>
    <submittedName>
        <fullName evidence="1">Uncharacterized protein</fullName>
    </submittedName>
</protein>
<dbReference type="InterPro" id="IPR053326">
    <property type="entry name" value="GPCR1-like"/>
</dbReference>
<evidence type="ECO:0000313" key="1">
    <source>
        <dbReference type="EMBL" id="EJW73453.1"/>
    </source>
</evidence>
<feature type="non-terminal residue" evidence="1">
    <location>
        <position position="50"/>
    </location>
</feature>
<name>J9DUV2_WUCBA</name>
<evidence type="ECO:0000313" key="2">
    <source>
        <dbReference type="Proteomes" id="UP000004810"/>
    </source>
</evidence>
<gene>
    <name evidence="1" type="ORF">WUBG_15642</name>
</gene>
<proteinExistence type="predicted"/>
<dbReference type="PANTHER" id="PTHR47632">
    <property type="entry name" value="FMRFAMIDE PEPTIDE RECEPTOR FAMILY-RELATED"/>
    <property type="match status" value="1"/>
</dbReference>
<dbReference type="AlphaFoldDB" id="J9DUV2"/>